<reference evidence="2 3" key="1">
    <citation type="submission" date="2015-01" db="EMBL/GenBank/DDBJ databases">
        <title>The Genome Sequence of Exophiala oligosperma CBS72588.</title>
        <authorList>
            <consortium name="The Broad Institute Genomics Platform"/>
            <person name="Cuomo C."/>
            <person name="de Hoog S."/>
            <person name="Gorbushina A."/>
            <person name="Stielow B."/>
            <person name="Teixiera M."/>
            <person name="Abouelleil A."/>
            <person name="Chapman S.B."/>
            <person name="Priest M."/>
            <person name="Young S.K."/>
            <person name="Wortman J."/>
            <person name="Nusbaum C."/>
            <person name="Birren B."/>
        </authorList>
    </citation>
    <scope>NUCLEOTIDE SEQUENCE [LARGE SCALE GENOMIC DNA]</scope>
    <source>
        <strain evidence="2 3">CBS 72588</strain>
    </source>
</reference>
<dbReference type="AlphaFoldDB" id="A0A0D2B1Z4"/>
<dbReference type="Proteomes" id="UP000053342">
    <property type="component" value="Unassembled WGS sequence"/>
</dbReference>
<dbReference type="GeneID" id="27353955"/>
<dbReference type="EMBL" id="KN847333">
    <property type="protein sequence ID" value="KIW46196.1"/>
    <property type="molecule type" value="Genomic_DNA"/>
</dbReference>
<feature type="region of interest" description="Disordered" evidence="1">
    <location>
        <begin position="1"/>
        <end position="75"/>
    </location>
</feature>
<organism evidence="2 3">
    <name type="scientific">Exophiala oligosperma</name>
    <dbReference type="NCBI Taxonomy" id="215243"/>
    <lineage>
        <taxon>Eukaryota</taxon>
        <taxon>Fungi</taxon>
        <taxon>Dikarya</taxon>
        <taxon>Ascomycota</taxon>
        <taxon>Pezizomycotina</taxon>
        <taxon>Eurotiomycetes</taxon>
        <taxon>Chaetothyriomycetidae</taxon>
        <taxon>Chaetothyriales</taxon>
        <taxon>Herpotrichiellaceae</taxon>
        <taxon>Exophiala</taxon>
    </lineage>
</organism>
<feature type="region of interest" description="Disordered" evidence="1">
    <location>
        <begin position="225"/>
        <end position="252"/>
    </location>
</feature>
<protein>
    <submittedName>
        <fullName evidence="2">Uncharacterized protein</fullName>
    </submittedName>
</protein>
<keyword evidence="3" id="KW-1185">Reference proteome</keyword>
<evidence type="ECO:0000313" key="3">
    <source>
        <dbReference type="Proteomes" id="UP000053342"/>
    </source>
</evidence>
<proteinExistence type="predicted"/>
<evidence type="ECO:0000313" key="2">
    <source>
        <dbReference type="EMBL" id="KIW46196.1"/>
    </source>
</evidence>
<feature type="compositionally biased region" description="Basic residues" evidence="1">
    <location>
        <begin position="19"/>
        <end position="31"/>
    </location>
</feature>
<sequence length="252" mass="28140">MSESTRVSIPEGHPFIRTRSGRKNRRRKSGGNRHGTNNTSTGGRPDQGENVTGSRRAARDVHGLSRREADRDLKKVLRSRSFTPVRQVAAAAQPKEVPTDWVPPPSTPSTESCVRGVISVEGYDTDSSSSTVIPPVVDPERSREHRRILYEALGQPISLLYTEERLEDRLRGLPSPLDMPAFVRARVKPLFDDVHLEVLRDRRGGDRGSSVRCWELAGTVVDNVASGRAPDDVPRHHRPQGRPRLTLRMGKR</sequence>
<dbReference type="RefSeq" id="XP_016266412.1">
    <property type="nucleotide sequence ID" value="XM_016402515.1"/>
</dbReference>
<feature type="compositionally biased region" description="Basic and acidic residues" evidence="1">
    <location>
        <begin position="57"/>
        <end position="75"/>
    </location>
</feature>
<evidence type="ECO:0000256" key="1">
    <source>
        <dbReference type="SAM" id="MobiDB-lite"/>
    </source>
</evidence>
<dbReference type="HOGENOM" id="CLU_1102794_0_0_1"/>
<name>A0A0D2B1Z4_9EURO</name>
<accession>A0A0D2B1Z4</accession>
<gene>
    <name evidence="2" type="ORF">PV06_01881</name>
</gene>
<dbReference type="OrthoDB" id="496at2759"/>
<dbReference type="VEuPathDB" id="FungiDB:PV06_01881"/>
<feature type="region of interest" description="Disordered" evidence="1">
    <location>
        <begin position="87"/>
        <end position="112"/>
    </location>
</feature>